<sequence>MIVGWLVSADRMPLSLDTALHTAARGIYEEKIASLGHPLQEYPPYVPKAKAGAQGPQNDSTQAGAREHKPGPQRWFKPRTATRESRGPAHHFMYRANSTLACPSGDDNEVMGFEPQSLIDCVETCSTQQGCSYVWYQDTNWHHAPDTGRFCMGYTSCEGSRAAIFPGVVYKVDTPQGGDDRPPLPARFKPGPGNAQFAKRPLPPGAQPAQKAEILRQRMEAQRRASHKGSISDMIHHPEELLGSGHPVEAADDF</sequence>
<organism evidence="2 3">
    <name type="scientific">Cymbomonas tetramitiformis</name>
    <dbReference type="NCBI Taxonomy" id="36881"/>
    <lineage>
        <taxon>Eukaryota</taxon>
        <taxon>Viridiplantae</taxon>
        <taxon>Chlorophyta</taxon>
        <taxon>Pyramimonadophyceae</taxon>
        <taxon>Pyramimonadales</taxon>
        <taxon>Pyramimonadaceae</taxon>
        <taxon>Cymbomonas</taxon>
    </lineage>
</organism>
<reference evidence="2 3" key="1">
    <citation type="journal article" date="2015" name="Genome Biol. Evol.">
        <title>Comparative Genomics of a Bacterivorous Green Alga Reveals Evolutionary Causalities and Consequences of Phago-Mixotrophic Mode of Nutrition.</title>
        <authorList>
            <person name="Burns J.A."/>
            <person name="Paasch A."/>
            <person name="Narechania A."/>
            <person name="Kim E."/>
        </authorList>
    </citation>
    <scope>NUCLEOTIDE SEQUENCE [LARGE SCALE GENOMIC DNA]</scope>
    <source>
        <strain evidence="2 3">PLY_AMNH</strain>
    </source>
</reference>
<name>A0AAE0G464_9CHLO</name>
<protein>
    <submittedName>
        <fullName evidence="2">Uncharacterized protein</fullName>
    </submittedName>
</protein>
<accession>A0AAE0G464</accession>
<feature type="compositionally biased region" description="Basic and acidic residues" evidence="1">
    <location>
        <begin position="213"/>
        <end position="223"/>
    </location>
</feature>
<feature type="region of interest" description="Disordered" evidence="1">
    <location>
        <begin position="47"/>
        <end position="86"/>
    </location>
</feature>
<dbReference type="EMBL" id="LGRX02010156">
    <property type="protein sequence ID" value="KAK3270885.1"/>
    <property type="molecule type" value="Genomic_DNA"/>
</dbReference>
<feature type="region of interest" description="Disordered" evidence="1">
    <location>
        <begin position="175"/>
        <end position="254"/>
    </location>
</feature>
<evidence type="ECO:0000313" key="2">
    <source>
        <dbReference type="EMBL" id="KAK3270885.1"/>
    </source>
</evidence>
<evidence type="ECO:0000313" key="3">
    <source>
        <dbReference type="Proteomes" id="UP001190700"/>
    </source>
</evidence>
<evidence type="ECO:0000256" key="1">
    <source>
        <dbReference type="SAM" id="MobiDB-lite"/>
    </source>
</evidence>
<proteinExistence type="predicted"/>
<keyword evidence="3" id="KW-1185">Reference proteome</keyword>
<dbReference type="AlphaFoldDB" id="A0AAE0G464"/>
<dbReference type="Proteomes" id="UP001190700">
    <property type="component" value="Unassembled WGS sequence"/>
</dbReference>
<gene>
    <name evidence="2" type="ORF">CYMTET_20740</name>
</gene>
<comment type="caution">
    <text evidence="2">The sequence shown here is derived from an EMBL/GenBank/DDBJ whole genome shotgun (WGS) entry which is preliminary data.</text>
</comment>